<keyword evidence="3" id="KW-1185">Reference proteome</keyword>
<feature type="region of interest" description="Disordered" evidence="1">
    <location>
        <begin position="195"/>
        <end position="237"/>
    </location>
</feature>
<name>A0ABV0K4M1_9CYAN</name>
<dbReference type="Pfam" id="PF14233">
    <property type="entry name" value="DUF4335"/>
    <property type="match status" value="1"/>
</dbReference>
<evidence type="ECO:0000313" key="2">
    <source>
        <dbReference type="EMBL" id="MEP0947476.1"/>
    </source>
</evidence>
<evidence type="ECO:0000256" key="1">
    <source>
        <dbReference type="SAM" id="MobiDB-lite"/>
    </source>
</evidence>
<proteinExistence type="predicted"/>
<dbReference type="InterPro" id="IPR025569">
    <property type="entry name" value="DUF4335"/>
</dbReference>
<dbReference type="EMBL" id="JAMPKX010000004">
    <property type="protein sequence ID" value="MEP0947476.1"/>
    <property type="molecule type" value="Genomic_DNA"/>
</dbReference>
<feature type="compositionally biased region" description="Acidic residues" evidence="1">
    <location>
        <begin position="349"/>
        <end position="362"/>
    </location>
</feature>
<sequence>MTVQRQYTLPHCNLVLEGLSADANDPLSPLAVLMNAECHLPGATDATLAGGREFLDSLVTAVSRYGQQLLSGVPYPRTTGSAPPIVEIKPGDLPYHHHLIVQQQPLGGPVSDVNALPPLDIQLTTVQFYDLMEAVDQLLADTQTLPDMKAQFQAVSRRLVRPTEPITKRAAPAALGAAALVAAGLALFFVPPPEFEPTRPESEASAPAAASAVPGGPPRADDETSEAVPADGDGLDRLESAPAITDAATVALLQSDVTQRLQEAWADAPRPSGDLAYRMAVSEDGDILGYQYENDLALEEVDNTPLPKLTFVPVAGAEPVRERVAQFVATFTPDGEVRLEPTEVPAEADATESDTTEGDAVESDAAANAAELPDLEEKVTDGDRIRELNSDLYDNILAELEPLSANEDLRFRVRLTEAGEVVGYEPVNAAAGLMVNETPLPNLVTAADSTANQADFQVVFTESGVLEVNPWDGWPQ</sequence>
<dbReference type="Proteomes" id="UP001482513">
    <property type="component" value="Unassembled WGS sequence"/>
</dbReference>
<dbReference type="RefSeq" id="WP_190702471.1">
    <property type="nucleotide sequence ID" value="NZ_JAMPKX010000004.1"/>
</dbReference>
<feature type="region of interest" description="Disordered" evidence="1">
    <location>
        <begin position="336"/>
        <end position="367"/>
    </location>
</feature>
<evidence type="ECO:0000313" key="3">
    <source>
        <dbReference type="Proteomes" id="UP001482513"/>
    </source>
</evidence>
<reference evidence="2 3" key="1">
    <citation type="submission" date="2022-04" db="EMBL/GenBank/DDBJ databases">
        <title>Positive selection, recombination, and allopatry shape intraspecific diversity of widespread and dominant cyanobacteria.</title>
        <authorList>
            <person name="Wei J."/>
            <person name="Shu W."/>
            <person name="Hu C."/>
        </authorList>
    </citation>
    <scope>NUCLEOTIDE SEQUENCE [LARGE SCALE GENOMIC DNA]</scope>
    <source>
        <strain evidence="2 3">DQ-A4</strain>
    </source>
</reference>
<accession>A0ABV0K4M1</accession>
<gene>
    <name evidence="2" type="ORF">NC992_11390</name>
</gene>
<protein>
    <submittedName>
        <fullName evidence="2">DUF4335 domain-containing protein</fullName>
    </submittedName>
</protein>
<comment type="caution">
    <text evidence="2">The sequence shown here is derived from an EMBL/GenBank/DDBJ whole genome shotgun (WGS) entry which is preliminary data.</text>
</comment>
<feature type="compositionally biased region" description="Low complexity" evidence="1">
    <location>
        <begin position="203"/>
        <end position="214"/>
    </location>
</feature>
<organism evidence="2 3">
    <name type="scientific">Leptolyngbya subtilissima DQ-A4</name>
    <dbReference type="NCBI Taxonomy" id="2933933"/>
    <lineage>
        <taxon>Bacteria</taxon>
        <taxon>Bacillati</taxon>
        <taxon>Cyanobacteriota</taxon>
        <taxon>Cyanophyceae</taxon>
        <taxon>Leptolyngbyales</taxon>
        <taxon>Leptolyngbyaceae</taxon>
        <taxon>Leptolyngbya group</taxon>
        <taxon>Leptolyngbya</taxon>
    </lineage>
</organism>